<proteinExistence type="predicted"/>
<accession>A0A9D1QR85</accession>
<organism evidence="1 2">
    <name type="scientific">Candidatus Levilactobacillus faecigallinarum</name>
    <dbReference type="NCBI Taxonomy" id="2838638"/>
    <lineage>
        <taxon>Bacteria</taxon>
        <taxon>Bacillati</taxon>
        <taxon>Bacillota</taxon>
        <taxon>Bacilli</taxon>
        <taxon>Lactobacillales</taxon>
        <taxon>Lactobacillaceae</taxon>
        <taxon>Levilactobacillus</taxon>
    </lineage>
</organism>
<dbReference type="Proteomes" id="UP000886822">
    <property type="component" value="Unassembled WGS sequence"/>
</dbReference>
<dbReference type="EMBL" id="DXGJ01000009">
    <property type="protein sequence ID" value="HIW71134.1"/>
    <property type="molecule type" value="Genomic_DNA"/>
</dbReference>
<evidence type="ECO:0000313" key="2">
    <source>
        <dbReference type="Proteomes" id="UP000886822"/>
    </source>
</evidence>
<evidence type="ECO:0000313" key="1">
    <source>
        <dbReference type="EMBL" id="HIW71134.1"/>
    </source>
</evidence>
<reference evidence="1" key="2">
    <citation type="submission" date="2021-04" db="EMBL/GenBank/DDBJ databases">
        <authorList>
            <person name="Gilroy R."/>
        </authorList>
    </citation>
    <scope>NUCLEOTIDE SEQUENCE</scope>
    <source>
        <strain evidence="1">CHK173-259</strain>
    </source>
</reference>
<comment type="caution">
    <text evidence="1">The sequence shown here is derived from an EMBL/GenBank/DDBJ whole genome shotgun (WGS) entry which is preliminary data.</text>
</comment>
<dbReference type="AlphaFoldDB" id="A0A9D1QR85"/>
<protein>
    <submittedName>
        <fullName evidence="1">Uncharacterized protein</fullName>
    </submittedName>
</protein>
<sequence>MDESIAGVYRASFDDSSLRISHLKSGKWETNIWLSAMQSSVTLTTEERGLKVAIRYESRKVALRVLPGESRQIELGMCTYNIAYVNLEIRVEIVQQHQIHGIQLVPDEAYGYYRVMQTSDRLIYGEIQWDLKANKEIWLPARLSQRVATFKGRLTALAETDDQAVAWQQVVAQANLSRFSKINRGLVLSLQASGRQRTWRDFFVSDGS</sequence>
<name>A0A9D1QR85_9LACO</name>
<reference evidence="1" key="1">
    <citation type="journal article" date="2021" name="PeerJ">
        <title>Extensive microbial diversity within the chicken gut microbiome revealed by metagenomics and culture.</title>
        <authorList>
            <person name="Gilroy R."/>
            <person name="Ravi A."/>
            <person name="Getino M."/>
            <person name="Pursley I."/>
            <person name="Horton D.L."/>
            <person name="Alikhan N.F."/>
            <person name="Baker D."/>
            <person name="Gharbi K."/>
            <person name="Hall N."/>
            <person name="Watson M."/>
            <person name="Adriaenssens E.M."/>
            <person name="Foster-Nyarko E."/>
            <person name="Jarju S."/>
            <person name="Secka A."/>
            <person name="Antonio M."/>
            <person name="Oren A."/>
            <person name="Chaudhuri R.R."/>
            <person name="La Ragione R."/>
            <person name="Hildebrand F."/>
            <person name="Pallen M.J."/>
        </authorList>
    </citation>
    <scope>NUCLEOTIDE SEQUENCE</scope>
    <source>
        <strain evidence="1">CHK173-259</strain>
    </source>
</reference>
<gene>
    <name evidence="1" type="ORF">H9875_00775</name>
</gene>